<dbReference type="AlphaFoldDB" id="A0A3B0YG82"/>
<dbReference type="GO" id="GO:0004422">
    <property type="term" value="F:hypoxanthine phosphoribosyltransferase activity"/>
    <property type="evidence" value="ECO:0007669"/>
    <property type="project" value="TreeGrafter"/>
</dbReference>
<name>A0A3B0YG82_9ZZZZ</name>
<protein>
    <submittedName>
        <fullName evidence="2">Hypoxanthine-guanine phosphoribosyltransferase</fullName>
        <ecNumber evidence="2">2.4.2.8</ecNumber>
    </submittedName>
</protein>
<dbReference type="GO" id="GO:0032263">
    <property type="term" value="P:GMP salvage"/>
    <property type="evidence" value="ECO:0007669"/>
    <property type="project" value="TreeGrafter"/>
</dbReference>
<organism evidence="2">
    <name type="scientific">hydrothermal vent metagenome</name>
    <dbReference type="NCBI Taxonomy" id="652676"/>
    <lineage>
        <taxon>unclassified sequences</taxon>
        <taxon>metagenomes</taxon>
        <taxon>ecological metagenomes</taxon>
    </lineage>
</organism>
<dbReference type="GO" id="GO:0005829">
    <property type="term" value="C:cytosol"/>
    <property type="evidence" value="ECO:0007669"/>
    <property type="project" value="TreeGrafter"/>
</dbReference>
<dbReference type="Gene3D" id="3.40.50.2020">
    <property type="match status" value="1"/>
</dbReference>
<reference evidence="2" key="1">
    <citation type="submission" date="2018-06" db="EMBL/GenBank/DDBJ databases">
        <authorList>
            <person name="Zhirakovskaya E."/>
        </authorList>
    </citation>
    <scope>NUCLEOTIDE SEQUENCE</scope>
</reference>
<proteinExistence type="predicted"/>
<accession>A0A3B0YG82</accession>
<dbReference type="GO" id="GO:0006178">
    <property type="term" value="P:guanine salvage"/>
    <property type="evidence" value="ECO:0007669"/>
    <property type="project" value="TreeGrafter"/>
</dbReference>
<evidence type="ECO:0000313" key="2">
    <source>
        <dbReference type="EMBL" id="VAW75730.1"/>
    </source>
</evidence>
<dbReference type="InterPro" id="IPR029057">
    <property type="entry name" value="PRTase-like"/>
</dbReference>
<dbReference type="EC" id="2.4.2.8" evidence="2"/>
<evidence type="ECO:0000259" key="1">
    <source>
        <dbReference type="Pfam" id="PF00156"/>
    </source>
</evidence>
<feature type="domain" description="Phosphoribosyltransferase" evidence="1">
    <location>
        <begin position="18"/>
        <end position="165"/>
    </location>
</feature>
<dbReference type="InterPro" id="IPR050408">
    <property type="entry name" value="HGPRT"/>
</dbReference>
<dbReference type="GO" id="GO:0000287">
    <property type="term" value="F:magnesium ion binding"/>
    <property type="evidence" value="ECO:0007669"/>
    <property type="project" value="TreeGrafter"/>
</dbReference>
<sequence>MFQIPDSIQWVRDQAECLFDEAQVEKALDNMAANISHQLKDLCPVIMCVMNGGLIVSGKLLTRLDFLLHVDYLHATRYQDEITGTDILWKAEPVTDLKGRVVLIVDDILDEGLTLETIVEYCECRGAKKVMSAVLVDKKHNRKQSSIQADFVGLEAGDHYLFGYGMDYKGYLRNASGIYAVKGEHA</sequence>
<dbReference type="GO" id="GO:0032264">
    <property type="term" value="P:IMP salvage"/>
    <property type="evidence" value="ECO:0007669"/>
    <property type="project" value="TreeGrafter"/>
</dbReference>
<gene>
    <name evidence="2" type="ORF">MNBD_GAMMA12-1578</name>
</gene>
<keyword evidence="2" id="KW-0328">Glycosyltransferase</keyword>
<keyword evidence="2" id="KW-0808">Transferase</keyword>
<dbReference type="PANTHER" id="PTHR43340:SF1">
    <property type="entry name" value="HYPOXANTHINE PHOSPHORIBOSYLTRANSFERASE"/>
    <property type="match status" value="1"/>
</dbReference>
<dbReference type="GO" id="GO:0046100">
    <property type="term" value="P:hypoxanthine metabolic process"/>
    <property type="evidence" value="ECO:0007669"/>
    <property type="project" value="TreeGrafter"/>
</dbReference>
<dbReference type="PANTHER" id="PTHR43340">
    <property type="entry name" value="HYPOXANTHINE-GUANINE PHOSPHORIBOSYLTRANSFERASE"/>
    <property type="match status" value="1"/>
</dbReference>
<dbReference type="EMBL" id="UOFL01000092">
    <property type="protein sequence ID" value="VAW75730.1"/>
    <property type="molecule type" value="Genomic_DNA"/>
</dbReference>
<dbReference type="CDD" id="cd06223">
    <property type="entry name" value="PRTases_typeI"/>
    <property type="match status" value="1"/>
</dbReference>
<dbReference type="Pfam" id="PF00156">
    <property type="entry name" value="Pribosyltran"/>
    <property type="match status" value="1"/>
</dbReference>
<dbReference type="InterPro" id="IPR000836">
    <property type="entry name" value="PRTase_dom"/>
</dbReference>
<dbReference type="SUPFAM" id="SSF53271">
    <property type="entry name" value="PRTase-like"/>
    <property type="match status" value="1"/>
</dbReference>
<dbReference type="NCBIfam" id="NF006605">
    <property type="entry name" value="PRK09162.1"/>
    <property type="match status" value="1"/>
</dbReference>